<comment type="cofactor">
    <cofactor evidence="1">
        <name>Mg(2+)</name>
        <dbReference type="ChEBI" id="CHEBI:18420"/>
    </cofactor>
</comment>
<evidence type="ECO:0000259" key="5">
    <source>
        <dbReference type="Pfam" id="PF14363"/>
    </source>
</evidence>
<dbReference type="InParanoid" id="A0A068VLM6"/>
<feature type="domain" description="AAA-type ATPase N-terminal" evidence="5">
    <location>
        <begin position="10"/>
        <end position="96"/>
    </location>
</feature>
<name>A0A068VLM6_COFCA</name>
<evidence type="ECO:0000313" key="6">
    <source>
        <dbReference type="EMBL" id="CDP20578.1"/>
    </source>
</evidence>
<dbReference type="AlphaFoldDB" id="A0A068VLM6"/>
<dbReference type="SUPFAM" id="SSF52540">
    <property type="entry name" value="P-loop containing nucleoside triphosphate hydrolases"/>
    <property type="match status" value="1"/>
</dbReference>
<evidence type="ECO:0000256" key="2">
    <source>
        <dbReference type="ARBA" id="ARBA00022801"/>
    </source>
</evidence>
<dbReference type="Pfam" id="PF00004">
    <property type="entry name" value="AAA"/>
    <property type="match status" value="1"/>
</dbReference>
<protein>
    <submittedName>
        <fullName evidence="6">DH200=94 genomic scaffold, scaffold_1386</fullName>
    </submittedName>
</protein>
<evidence type="ECO:0000259" key="4">
    <source>
        <dbReference type="Pfam" id="PF00004"/>
    </source>
</evidence>
<accession>A0A068VLM6</accession>
<dbReference type="Pfam" id="PF14363">
    <property type="entry name" value="AAA_assoc"/>
    <property type="match status" value="1"/>
</dbReference>
<dbReference type="InterPro" id="IPR003959">
    <property type="entry name" value="ATPase_AAA_core"/>
</dbReference>
<reference evidence="7" key="1">
    <citation type="journal article" date="2014" name="Science">
        <title>The coffee genome provides insight into the convergent evolution of caffeine biosynthesis.</title>
        <authorList>
            <person name="Denoeud F."/>
            <person name="Carretero-Paulet L."/>
            <person name="Dereeper A."/>
            <person name="Droc G."/>
            <person name="Guyot R."/>
            <person name="Pietrella M."/>
            <person name="Zheng C."/>
            <person name="Alberti A."/>
            <person name="Anthony F."/>
            <person name="Aprea G."/>
            <person name="Aury J.M."/>
            <person name="Bento P."/>
            <person name="Bernard M."/>
            <person name="Bocs S."/>
            <person name="Campa C."/>
            <person name="Cenci A."/>
            <person name="Combes M.C."/>
            <person name="Crouzillat D."/>
            <person name="Da Silva C."/>
            <person name="Daddiego L."/>
            <person name="De Bellis F."/>
            <person name="Dussert S."/>
            <person name="Garsmeur O."/>
            <person name="Gayraud T."/>
            <person name="Guignon V."/>
            <person name="Jahn K."/>
            <person name="Jamilloux V."/>
            <person name="Joet T."/>
            <person name="Labadie K."/>
            <person name="Lan T."/>
            <person name="Leclercq J."/>
            <person name="Lepelley M."/>
            <person name="Leroy T."/>
            <person name="Li L.T."/>
            <person name="Librado P."/>
            <person name="Lopez L."/>
            <person name="Munoz A."/>
            <person name="Noel B."/>
            <person name="Pallavicini A."/>
            <person name="Perrotta G."/>
            <person name="Poncet V."/>
            <person name="Pot D."/>
            <person name="Priyono X."/>
            <person name="Rigoreau M."/>
            <person name="Rouard M."/>
            <person name="Rozas J."/>
            <person name="Tranchant-Dubreuil C."/>
            <person name="VanBuren R."/>
            <person name="Zhang Q."/>
            <person name="Andrade A.C."/>
            <person name="Argout X."/>
            <person name="Bertrand B."/>
            <person name="de Kochko A."/>
            <person name="Graziosi G."/>
            <person name="Henry R.J."/>
            <person name="Jayarama X."/>
            <person name="Ming R."/>
            <person name="Nagai C."/>
            <person name="Rounsley S."/>
            <person name="Sankoff D."/>
            <person name="Giuliano G."/>
            <person name="Albert V.A."/>
            <person name="Wincker P."/>
            <person name="Lashermes P."/>
        </authorList>
    </citation>
    <scope>NUCLEOTIDE SEQUENCE [LARGE SCALE GENOMIC DNA]</scope>
    <source>
        <strain evidence="7">cv. DH200-94</strain>
    </source>
</reference>
<dbReference type="PANTHER" id="PTHR23070">
    <property type="entry name" value="BCS1 AAA-TYPE ATPASE"/>
    <property type="match status" value="1"/>
</dbReference>
<dbReference type="EMBL" id="HG740470">
    <property type="protein sequence ID" value="CDP20578.1"/>
    <property type="molecule type" value="Genomic_DNA"/>
</dbReference>
<dbReference type="OrthoDB" id="10251412at2759"/>
<dbReference type="PhylomeDB" id="A0A068VLM6"/>
<dbReference type="InterPro" id="IPR050747">
    <property type="entry name" value="Mitochondrial_chaperone_BCS1"/>
</dbReference>
<dbReference type="STRING" id="49390.A0A068VLM6"/>
<dbReference type="GO" id="GO:0005524">
    <property type="term" value="F:ATP binding"/>
    <property type="evidence" value="ECO:0007669"/>
    <property type="project" value="InterPro"/>
</dbReference>
<feature type="domain" description="ATPase AAA-type core" evidence="4">
    <location>
        <begin position="166"/>
        <end position="228"/>
    </location>
</feature>
<dbReference type="Gene3D" id="3.40.50.300">
    <property type="entry name" value="P-loop containing nucleotide triphosphate hydrolases"/>
    <property type="match status" value="1"/>
</dbReference>
<dbReference type="GO" id="GO:0016887">
    <property type="term" value="F:ATP hydrolysis activity"/>
    <property type="evidence" value="ECO:0007669"/>
    <property type="project" value="InterPro"/>
</dbReference>
<keyword evidence="7" id="KW-1185">Reference proteome</keyword>
<keyword evidence="2" id="KW-0378">Hydrolase</keyword>
<dbReference type="InterPro" id="IPR025753">
    <property type="entry name" value="AAA_N_dom"/>
</dbReference>
<dbReference type="Gramene" id="CDP20578">
    <property type="protein sequence ID" value="CDP20578"/>
    <property type="gene ID" value="GSCOC_T00010845001"/>
</dbReference>
<dbReference type="InterPro" id="IPR027417">
    <property type="entry name" value="P-loop_NTPase"/>
</dbReference>
<evidence type="ECO:0000256" key="1">
    <source>
        <dbReference type="ARBA" id="ARBA00001946"/>
    </source>
</evidence>
<evidence type="ECO:0000313" key="7">
    <source>
        <dbReference type="Proteomes" id="UP000295252"/>
    </source>
</evidence>
<gene>
    <name evidence="6" type="ORF">GSCOC_T00010845001</name>
</gene>
<keyword evidence="3" id="KW-0460">Magnesium</keyword>
<evidence type="ECO:0000256" key="3">
    <source>
        <dbReference type="ARBA" id="ARBA00022842"/>
    </source>
</evidence>
<organism evidence="6 7">
    <name type="scientific">Coffea canephora</name>
    <name type="common">Robusta coffee</name>
    <dbReference type="NCBI Taxonomy" id="49390"/>
    <lineage>
        <taxon>Eukaryota</taxon>
        <taxon>Viridiplantae</taxon>
        <taxon>Streptophyta</taxon>
        <taxon>Embryophyta</taxon>
        <taxon>Tracheophyta</taxon>
        <taxon>Spermatophyta</taxon>
        <taxon>Magnoliopsida</taxon>
        <taxon>eudicotyledons</taxon>
        <taxon>Gunneridae</taxon>
        <taxon>Pentapetalae</taxon>
        <taxon>asterids</taxon>
        <taxon>lamiids</taxon>
        <taxon>Gentianales</taxon>
        <taxon>Rubiaceae</taxon>
        <taxon>Ixoroideae</taxon>
        <taxon>Gardenieae complex</taxon>
        <taxon>Bertiereae - Coffeeae clade</taxon>
        <taxon>Coffeeae</taxon>
        <taxon>Coffea</taxon>
    </lineage>
</organism>
<dbReference type="Proteomes" id="UP000295252">
    <property type="component" value="Unassembled WGS sequence"/>
</dbReference>
<sequence length="259" mass="29946">MITTSTNRKHLFFTKVHQLFTAFSNEVILAIDEYDGLGQNQLFKAVEVYLGSILSPSTKRLRATLPQKEKKINVFMESNEELTQQFNGIQLKWRMVQDMKLFMLGNDRMMGHRGNPWQSVNLDHPATFDTLAMDTDDKKMVINDLENFVRRKELYRKVGKAWKRGYLLFGPPGTGKSSLIAAIANYLKFDIYDLELTDIRTNSDLRRYLISTANQSILVVEDIDCSIELTNNRPKASRVPMHPHQYGHENRFCMTLSFA</sequence>
<dbReference type="OMA" id="LMIRHAN"/>
<proteinExistence type="predicted"/>